<dbReference type="Pfam" id="PF14341">
    <property type="entry name" value="PilX_N"/>
    <property type="match status" value="1"/>
</dbReference>
<keyword evidence="1" id="KW-0472">Membrane</keyword>
<evidence type="ECO:0000259" key="2">
    <source>
        <dbReference type="Pfam" id="PF14341"/>
    </source>
</evidence>
<keyword evidence="4" id="KW-1185">Reference proteome</keyword>
<feature type="transmembrane region" description="Helical" evidence="1">
    <location>
        <begin position="21"/>
        <end position="41"/>
    </location>
</feature>
<dbReference type="InterPro" id="IPR025746">
    <property type="entry name" value="PilX_N_dom"/>
</dbReference>
<evidence type="ECO:0000313" key="3">
    <source>
        <dbReference type="EMBL" id="GGC03733.1"/>
    </source>
</evidence>
<evidence type="ECO:0000313" key="4">
    <source>
        <dbReference type="Proteomes" id="UP000629025"/>
    </source>
</evidence>
<dbReference type="Proteomes" id="UP000629025">
    <property type="component" value="Unassembled WGS sequence"/>
</dbReference>
<feature type="domain" description="Type 4 fimbrial biogenesis protein PilX N-terminal" evidence="2">
    <location>
        <begin position="20"/>
        <end position="69"/>
    </location>
</feature>
<sequence>MTYSRRFNGLSRSGFRSQHGAVTLIVAIVLLALLTITVLTVSRLTTLELKTSANTNRAKEAFHVAQGGLDYGAMKYVEDPSAWTPNGNTTISIPASSATEASVSVTVSGGYATVTGVGESPDQTGSATIEEKYGIVPLIDTGELPPLMAGGNFPPSGSFTIVTNPNGGGDGVPVSAWVKNSTTQGVASWQTCNLDEYLNEGNNATRTKDSTYEWICEQCTCQQADNHLCEAESGVDPADNCSDVVADSCVPDSFENLFGVNVYTDSDACLTARGLSAPDTGVDPTAWTIYRTLGMQYGVECDDLDASTGDMFYSGGAYDGELPLIWIEGDCDIKGKTIGSPDAPFILVVHGDVTANGGTTFYGILFAFTDIYTGTDSDDFGISITGTAKFYGSILVNGDVDLPTGSFTLVYVKSLLENFANSGGKFDSLARFPGSWTDLK</sequence>
<protein>
    <recommendedName>
        <fullName evidence="2">Type 4 fimbrial biogenesis protein PilX N-terminal domain-containing protein</fullName>
    </recommendedName>
</protein>
<proteinExistence type="predicted"/>
<dbReference type="RefSeq" id="WP_188750228.1">
    <property type="nucleotide sequence ID" value="NZ_BMIJ01000007.1"/>
</dbReference>
<keyword evidence="1" id="KW-0812">Transmembrane</keyword>
<reference evidence="4" key="1">
    <citation type="journal article" date="2019" name="Int. J. Syst. Evol. Microbiol.">
        <title>The Global Catalogue of Microorganisms (GCM) 10K type strain sequencing project: providing services to taxonomists for standard genome sequencing and annotation.</title>
        <authorList>
            <consortium name="The Broad Institute Genomics Platform"/>
            <consortium name="The Broad Institute Genome Sequencing Center for Infectious Disease"/>
            <person name="Wu L."/>
            <person name="Ma J."/>
        </authorList>
    </citation>
    <scope>NUCLEOTIDE SEQUENCE [LARGE SCALE GENOMIC DNA]</scope>
    <source>
        <strain evidence="4">CGMCC 1.15341</strain>
    </source>
</reference>
<gene>
    <name evidence="3" type="ORF">GCM10011352_32450</name>
</gene>
<accession>A0ABQ1KM66</accession>
<organism evidence="3 4">
    <name type="scientific">Marinobacterium zhoushanense</name>
    <dbReference type="NCBI Taxonomy" id="1679163"/>
    <lineage>
        <taxon>Bacteria</taxon>
        <taxon>Pseudomonadati</taxon>
        <taxon>Pseudomonadota</taxon>
        <taxon>Gammaproteobacteria</taxon>
        <taxon>Oceanospirillales</taxon>
        <taxon>Oceanospirillaceae</taxon>
        <taxon>Marinobacterium</taxon>
    </lineage>
</organism>
<comment type="caution">
    <text evidence="3">The sequence shown here is derived from an EMBL/GenBank/DDBJ whole genome shotgun (WGS) entry which is preliminary data.</text>
</comment>
<name>A0ABQ1KM66_9GAMM</name>
<dbReference type="EMBL" id="BMIJ01000007">
    <property type="protein sequence ID" value="GGC03733.1"/>
    <property type="molecule type" value="Genomic_DNA"/>
</dbReference>
<evidence type="ECO:0000256" key="1">
    <source>
        <dbReference type="SAM" id="Phobius"/>
    </source>
</evidence>
<keyword evidence="1" id="KW-1133">Transmembrane helix</keyword>